<evidence type="ECO:0000256" key="3">
    <source>
        <dbReference type="ARBA" id="ARBA00023163"/>
    </source>
</evidence>
<evidence type="ECO:0000313" key="6">
    <source>
        <dbReference type="Proteomes" id="UP000261080"/>
    </source>
</evidence>
<dbReference type="AlphaFoldDB" id="A0A3E3K0Y5"/>
<dbReference type="PROSITE" id="PS50995">
    <property type="entry name" value="HTH_MARR_2"/>
    <property type="match status" value="1"/>
</dbReference>
<dbReference type="InterPro" id="IPR036390">
    <property type="entry name" value="WH_DNA-bd_sf"/>
</dbReference>
<keyword evidence="6" id="KW-1185">Reference proteome</keyword>
<dbReference type="SUPFAM" id="SSF46785">
    <property type="entry name" value="Winged helix' DNA-binding domain"/>
    <property type="match status" value="1"/>
</dbReference>
<dbReference type="Pfam" id="PF12802">
    <property type="entry name" value="MarR_2"/>
    <property type="match status" value="1"/>
</dbReference>
<keyword evidence="3" id="KW-0804">Transcription</keyword>
<dbReference type="OrthoDB" id="9808725at2"/>
<keyword evidence="1" id="KW-0805">Transcription regulation</keyword>
<dbReference type="PANTHER" id="PTHR42756">
    <property type="entry name" value="TRANSCRIPTIONAL REGULATOR, MARR"/>
    <property type="match status" value="1"/>
</dbReference>
<sequence length="180" mass="20986">MTFLYSLTNLKARIIMAYSLNSNYLWRIEFMNERKLHYLLLVAFSLSNKMIIEQTNREKLMPGQPKILEFLLGHDGCTQKEIAKACILDKSTVTSLITRMLLCGLVRKDSDLPDRRTNCIYLTEEGRNMAERVREICDVVDDTGWRGISKEERDDFCRIFEKIIQNLEEGEEKSYGTKTS</sequence>
<name>A0A3E3K0Y5_9FIRM</name>
<evidence type="ECO:0000259" key="4">
    <source>
        <dbReference type="PROSITE" id="PS50995"/>
    </source>
</evidence>
<evidence type="ECO:0000256" key="1">
    <source>
        <dbReference type="ARBA" id="ARBA00023015"/>
    </source>
</evidence>
<dbReference type="PRINTS" id="PR00598">
    <property type="entry name" value="HTHMARR"/>
</dbReference>
<dbReference type="Gene3D" id="1.10.10.10">
    <property type="entry name" value="Winged helix-like DNA-binding domain superfamily/Winged helix DNA-binding domain"/>
    <property type="match status" value="1"/>
</dbReference>
<keyword evidence="2" id="KW-0238">DNA-binding</keyword>
<evidence type="ECO:0000313" key="5">
    <source>
        <dbReference type="EMBL" id="RGE86112.1"/>
    </source>
</evidence>
<dbReference type="InterPro" id="IPR023187">
    <property type="entry name" value="Tscrpt_reg_MarR-type_CS"/>
</dbReference>
<proteinExistence type="predicted"/>
<dbReference type="InterPro" id="IPR000835">
    <property type="entry name" value="HTH_MarR-typ"/>
</dbReference>
<dbReference type="EMBL" id="QVLX01000006">
    <property type="protein sequence ID" value="RGE86112.1"/>
    <property type="molecule type" value="Genomic_DNA"/>
</dbReference>
<dbReference type="InterPro" id="IPR036388">
    <property type="entry name" value="WH-like_DNA-bd_sf"/>
</dbReference>
<organism evidence="5 6">
    <name type="scientific">Sellimonas intestinalis</name>
    <dbReference type="NCBI Taxonomy" id="1653434"/>
    <lineage>
        <taxon>Bacteria</taxon>
        <taxon>Bacillati</taxon>
        <taxon>Bacillota</taxon>
        <taxon>Clostridia</taxon>
        <taxon>Lachnospirales</taxon>
        <taxon>Lachnospiraceae</taxon>
        <taxon>Sellimonas</taxon>
    </lineage>
</organism>
<comment type="caution">
    <text evidence="5">The sequence shown here is derived from an EMBL/GenBank/DDBJ whole genome shotgun (WGS) entry which is preliminary data.</text>
</comment>
<dbReference type="SMART" id="SM00347">
    <property type="entry name" value="HTH_MARR"/>
    <property type="match status" value="1"/>
</dbReference>
<reference evidence="5 6" key="1">
    <citation type="submission" date="2018-08" db="EMBL/GenBank/DDBJ databases">
        <title>A genome reference for cultivated species of the human gut microbiota.</title>
        <authorList>
            <person name="Zou Y."/>
            <person name="Xue W."/>
            <person name="Luo G."/>
        </authorList>
    </citation>
    <scope>NUCLEOTIDE SEQUENCE [LARGE SCALE GENOMIC DNA]</scope>
    <source>
        <strain evidence="5 6">AF37-2AT</strain>
    </source>
</reference>
<dbReference type="GO" id="GO:0003677">
    <property type="term" value="F:DNA binding"/>
    <property type="evidence" value="ECO:0007669"/>
    <property type="project" value="UniProtKB-KW"/>
</dbReference>
<dbReference type="PANTHER" id="PTHR42756:SF1">
    <property type="entry name" value="TRANSCRIPTIONAL REPRESSOR OF EMRAB OPERON"/>
    <property type="match status" value="1"/>
</dbReference>
<accession>A0A3E3K0Y5</accession>
<protein>
    <submittedName>
        <fullName evidence="5">MarR family transcriptional regulator</fullName>
    </submittedName>
</protein>
<dbReference type="GO" id="GO:0003700">
    <property type="term" value="F:DNA-binding transcription factor activity"/>
    <property type="evidence" value="ECO:0007669"/>
    <property type="project" value="InterPro"/>
</dbReference>
<dbReference type="PROSITE" id="PS01117">
    <property type="entry name" value="HTH_MARR_1"/>
    <property type="match status" value="1"/>
</dbReference>
<gene>
    <name evidence="5" type="ORF">DW016_11520</name>
</gene>
<feature type="domain" description="HTH marR-type" evidence="4">
    <location>
        <begin position="33"/>
        <end position="165"/>
    </location>
</feature>
<dbReference type="Proteomes" id="UP000261080">
    <property type="component" value="Unassembled WGS sequence"/>
</dbReference>
<evidence type="ECO:0000256" key="2">
    <source>
        <dbReference type="ARBA" id="ARBA00023125"/>
    </source>
</evidence>